<accession>A0ABD6SQH4</accession>
<dbReference type="InterPro" id="IPR025119">
    <property type="entry name" value="DUF4046"/>
</dbReference>
<dbReference type="AlphaFoldDB" id="A0ABD6SQH4"/>
<dbReference type="Pfam" id="PF13255">
    <property type="entry name" value="DUF4046"/>
    <property type="match status" value="2"/>
</dbReference>
<evidence type="ECO:0000313" key="2">
    <source>
        <dbReference type="EMBL" id="PEX45789.1"/>
    </source>
</evidence>
<protein>
    <recommendedName>
        <fullName evidence="1">DUF4046 domain-containing protein</fullName>
    </recommendedName>
</protein>
<evidence type="ECO:0000259" key="1">
    <source>
        <dbReference type="Pfam" id="PF13255"/>
    </source>
</evidence>
<evidence type="ECO:0000313" key="3">
    <source>
        <dbReference type="Proteomes" id="UP000220502"/>
    </source>
</evidence>
<sequence length="484" mass="58830">MDSITIELIYQEILDGKRKRFPSNTWNEDINFELSRRVTKYLINHVLQWDQDAIRHGWNQKLIQKMKLSTVLSKYNSSPYAMLNDSYPNYVKEWELGMAPINFWTKLKALEALKWTIEEKEQLTHQQLLYIYGEKWLKFHKLNTPCGMYWSGSPYAYLNELYPNQFKEWQLSNVPKGFWTKQKALEILQWTIEKKEKLTEEQLLNVFDKSWLTKHRLSSPCKIFWKNSPYAMLNALYPSRFKEWQLKKVPMNFWTIKKSLEALKWTIEVKGKLSDVDIKNLYSLEWLNQQNLRTPIIKFWKDSPYAYLNDLYPDKFKEWELISTPNRFWTKQKALKALRWTIEVKEQLTHEELKRTYSRKWIKQHKMIVPLNRFWKNSPYRMLNDLYPGRFKEWELSVTPYNYWTKQRALEALKWTIEVKEQLAYEELLKIYTCKWLIQNGLKTPLEKFWNSSSYAMLNDLYPNQFSKDMLNGYRYLKKGCTKN</sequence>
<reference evidence="2 3" key="1">
    <citation type="submission" date="2017-09" db="EMBL/GenBank/DDBJ databases">
        <title>Large-scale bioinformatics analysis of Bacillus genomes uncovers conserved roles of natural products in bacterial physiology.</title>
        <authorList>
            <consortium name="Agbiome Team Llc"/>
            <person name="Bleich R.M."/>
            <person name="Kirk G.J."/>
            <person name="Santa Maria K.C."/>
            <person name="Allen S.E."/>
            <person name="Farag S."/>
            <person name="Shank E.A."/>
            <person name="Bowers A."/>
        </authorList>
    </citation>
    <scope>NUCLEOTIDE SEQUENCE [LARGE SCALE GENOMIC DNA]</scope>
    <source>
        <strain evidence="2 3">AFS007900</strain>
    </source>
</reference>
<organism evidence="2 3">
    <name type="scientific">Bacillus thuringiensis</name>
    <dbReference type="NCBI Taxonomy" id="1428"/>
    <lineage>
        <taxon>Bacteria</taxon>
        <taxon>Bacillati</taxon>
        <taxon>Bacillota</taxon>
        <taxon>Bacilli</taxon>
        <taxon>Bacillales</taxon>
        <taxon>Bacillaceae</taxon>
        <taxon>Bacillus</taxon>
        <taxon>Bacillus cereus group</taxon>
    </lineage>
</organism>
<comment type="caution">
    <text evidence="2">The sequence shown here is derived from an EMBL/GenBank/DDBJ whole genome shotgun (WGS) entry which is preliminary data.</text>
</comment>
<dbReference type="EMBL" id="NTXF01000037">
    <property type="protein sequence ID" value="PEX45789.1"/>
    <property type="molecule type" value="Genomic_DNA"/>
</dbReference>
<gene>
    <name evidence="2" type="ORF">CN461_23495</name>
</gene>
<feature type="domain" description="DUF4046" evidence="1">
    <location>
        <begin position="7"/>
        <end position="90"/>
    </location>
</feature>
<proteinExistence type="predicted"/>
<feature type="domain" description="DUF4046" evidence="1">
    <location>
        <begin position="170"/>
        <end position="240"/>
    </location>
</feature>
<dbReference type="Proteomes" id="UP000220502">
    <property type="component" value="Unassembled WGS sequence"/>
</dbReference>
<dbReference type="RefSeq" id="WP_097891165.1">
    <property type="nucleotide sequence ID" value="NZ_NTRM01000005.1"/>
</dbReference>
<name>A0ABD6SQH4_BACTU</name>